<feature type="region of interest" description="Disordered" evidence="1">
    <location>
        <begin position="1"/>
        <end position="95"/>
    </location>
</feature>
<dbReference type="AlphaFoldDB" id="A0A6C0INY9"/>
<dbReference type="EMBL" id="MN740217">
    <property type="protein sequence ID" value="QHT94205.1"/>
    <property type="molecule type" value="Genomic_DNA"/>
</dbReference>
<reference evidence="3" key="1">
    <citation type="journal article" date="2020" name="Nature">
        <title>Giant virus diversity and host interactions through global metagenomics.</title>
        <authorList>
            <person name="Schulz F."/>
            <person name="Roux S."/>
            <person name="Paez-Espino D."/>
            <person name="Jungbluth S."/>
            <person name="Walsh D.A."/>
            <person name="Denef V.J."/>
            <person name="McMahon K.D."/>
            <person name="Konstantinidis K.T."/>
            <person name="Eloe-Fadrosh E.A."/>
            <person name="Kyrpides N.C."/>
            <person name="Woyke T."/>
        </authorList>
    </citation>
    <scope>NUCLEOTIDE SEQUENCE</scope>
    <source>
        <strain evidence="3">GVMAG-M-3300024258-28</strain>
    </source>
</reference>
<name>A0A6C0INY9_9ZZZZ</name>
<feature type="compositionally biased region" description="Polar residues" evidence="1">
    <location>
        <begin position="11"/>
        <end position="29"/>
    </location>
</feature>
<feature type="compositionally biased region" description="Acidic residues" evidence="1">
    <location>
        <begin position="61"/>
        <end position="70"/>
    </location>
</feature>
<evidence type="ECO:0000256" key="2">
    <source>
        <dbReference type="SAM" id="Phobius"/>
    </source>
</evidence>
<proteinExistence type="predicted"/>
<feature type="transmembrane region" description="Helical" evidence="2">
    <location>
        <begin position="252"/>
        <end position="275"/>
    </location>
</feature>
<protein>
    <submittedName>
        <fullName evidence="3">Uncharacterized protein</fullName>
    </submittedName>
</protein>
<keyword evidence="2" id="KW-0812">Transmembrane</keyword>
<accession>A0A6C0INY9</accession>
<feature type="compositionally biased region" description="Basic and acidic residues" evidence="1">
    <location>
        <begin position="71"/>
        <end position="88"/>
    </location>
</feature>
<feature type="transmembrane region" description="Helical" evidence="2">
    <location>
        <begin position="495"/>
        <end position="516"/>
    </location>
</feature>
<keyword evidence="2" id="KW-1133">Transmembrane helix</keyword>
<feature type="transmembrane region" description="Helical" evidence="2">
    <location>
        <begin position="327"/>
        <end position="346"/>
    </location>
</feature>
<sequence>MKNIVPEKSDNGTFRTDNNNKINDSFQTKQMKERLKNIKKRKMKNNFKNIEEFDTLKNSDSDSDSDEEGTDKERGPPKKQYSKDNPDEIEKEDESPVTITTLLNKMFEILQTPFKDKMKEGVRFNRDDYEGYDNVKEGQRSQYDVRAILIASIEKTYNRINKINTIIAKFVLNLLTNGRYTENDLIVTRENIVWIMSILVASFAVVNWYFILIYTKDQKIPLFKFSRNKLLQMTVHDGDENSSDSGPAFAKFAFWVFEFAVAFFEYFNDIFLLIIPSIMRFFFSGRTNYVILFLVLIYCFKNFANAFKNFLIGLIGNTTDNKIINMMYGLLMVLYVISLGTINFTGTFSVDMQTITDYIGAFASPITTFIKMIIRFMVVMIVSVPAGGLVIGGIFLYYSFFGIVHYQGFSEFMNTLKDIIRHCNEDVDTYSKTTYCKSSFFHRMMLMLVNIIKMVFNLVWNFITPLTLSIFLLVSASKNFDLLSSVKTVVDERPLNMLVSVLHIVFGILVIAYIVITQLIYSPGFQTLVGWKDVEIPHLFKETIDETDIDASRIKQVEKAEGMANHSKNKLDADTLFDSFKQMMKETLVKDDTPDQN</sequence>
<feature type="transmembrane region" description="Helical" evidence="2">
    <location>
        <begin position="287"/>
        <end position="307"/>
    </location>
</feature>
<feature type="transmembrane region" description="Helical" evidence="2">
    <location>
        <begin position="384"/>
        <end position="404"/>
    </location>
</feature>
<feature type="transmembrane region" description="Helical" evidence="2">
    <location>
        <begin position="454"/>
        <end position="475"/>
    </location>
</feature>
<feature type="compositionally biased region" description="Basic and acidic residues" evidence="1">
    <location>
        <begin position="1"/>
        <end position="10"/>
    </location>
</feature>
<feature type="compositionally biased region" description="Basic and acidic residues" evidence="1">
    <location>
        <begin position="49"/>
        <end position="60"/>
    </location>
</feature>
<evidence type="ECO:0000313" key="3">
    <source>
        <dbReference type="EMBL" id="QHT94205.1"/>
    </source>
</evidence>
<keyword evidence="2" id="KW-0472">Membrane</keyword>
<evidence type="ECO:0000256" key="1">
    <source>
        <dbReference type="SAM" id="MobiDB-lite"/>
    </source>
</evidence>
<organism evidence="3">
    <name type="scientific">viral metagenome</name>
    <dbReference type="NCBI Taxonomy" id="1070528"/>
    <lineage>
        <taxon>unclassified sequences</taxon>
        <taxon>metagenomes</taxon>
        <taxon>organismal metagenomes</taxon>
    </lineage>
</organism>
<feature type="transmembrane region" description="Helical" evidence="2">
    <location>
        <begin position="192"/>
        <end position="214"/>
    </location>
</feature>